<dbReference type="InterPro" id="IPR002656">
    <property type="entry name" value="Acyl_transf_3_dom"/>
</dbReference>
<feature type="domain" description="Acyltransferase 3" evidence="2">
    <location>
        <begin position="37"/>
        <end position="358"/>
    </location>
</feature>
<dbReference type="Pfam" id="PF01757">
    <property type="entry name" value="Acyl_transf_3"/>
    <property type="match status" value="1"/>
</dbReference>
<feature type="transmembrane region" description="Helical" evidence="1">
    <location>
        <begin position="226"/>
        <end position="243"/>
    </location>
</feature>
<feature type="transmembrane region" description="Helical" evidence="1">
    <location>
        <begin position="184"/>
        <end position="214"/>
    </location>
</feature>
<dbReference type="InterPro" id="IPR050879">
    <property type="entry name" value="Acyltransferase_3"/>
</dbReference>
<dbReference type="PANTHER" id="PTHR23028">
    <property type="entry name" value="ACETYLTRANSFERASE"/>
    <property type="match status" value="1"/>
</dbReference>
<keyword evidence="3" id="KW-0012">Acyltransferase</keyword>
<feature type="transmembrane region" description="Helical" evidence="1">
    <location>
        <begin position="81"/>
        <end position="99"/>
    </location>
</feature>
<feature type="transmembrane region" description="Helical" evidence="1">
    <location>
        <begin position="314"/>
        <end position="333"/>
    </location>
</feature>
<protein>
    <submittedName>
        <fullName evidence="3">Acyltransferase</fullName>
        <ecNumber evidence="3">2.3.-.-</ecNumber>
    </submittedName>
</protein>
<organism evidence="3 4">
    <name type="scientific">Oceanobacter antarcticus</name>
    <dbReference type="NCBI Taxonomy" id="3133425"/>
    <lineage>
        <taxon>Bacteria</taxon>
        <taxon>Pseudomonadati</taxon>
        <taxon>Pseudomonadota</taxon>
        <taxon>Gammaproteobacteria</taxon>
        <taxon>Oceanospirillales</taxon>
        <taxon>Oceanospirillaceae</taxon>
        <taxon>Oceanobacter</taxon>
    </lineage>
</organism>
<name>A0ABW8NEF3_9GAMM</name>
<accession>A0ABW8NEF3</accession>
<reference evidence="3 4" key="1">
    <citation type="submission" date="2024-03" db="EMBL/GenBank/DDBJ databases">
        <title>High-quality draft genome sequence of Oceanobacter sp. wDCs-4.</title>
        <authorList>
            <person name="Dong C."/>
        </authorList>
    </citation>
    <scope>NUCLEOTIDE SEQUENCE [LARGE SCALE GENOMIC DNA]</scope>
    <source>
        <strain evidence="4">wDCs-4</strain>
    </source>
</reference>
<comment type="caution">
    <text evidence="3">The sequence shown here is derived from an EMBL/GenBank/DDBJ whole genome shotgun (WGS) entry which is preliminary data.</text>
</comment>
<dbReference type="RefSeq" id="WP_416204814.1">
    <property type="nucleotide sequence ID" value="NZ_JBBKTX010000003.1"/>
</dbReference>
<feature type="transmembrane region" description="Helical" evidence="1">
    <location>
        <begin position="250"/>
        <end position="270"/>
    </location>
</feature>
<feature type="transmembrane region" description="Helical" evidence="1">
    <location>
        <begin position="41"/>
        <end position="61"/>
    </location>
</feature>
<sequence>MFDFYFSVISILCCFFVSYLFFNSGFLSIPESNNRFKSIDGLRGFLAILVMLHHFVITYYWHFSGRWGDPTEIIYKNFGKVGVSMFFIITGFLFISKIIKVDGKVNWIRLMETRFFRIFPLYFLMVILISLVVYLRGGFEFFNFHDVFSDYLLWLVFLGGDINSFSGTNLIIAGVDWTLRYEWFFYLLLPLISFLIYRVVGVFLLFFAFLIFLFFSPVVFGLNSKYFVLFYIGGGVAFLFHKFGDYISRLNFLNSKAFSLFLVLIIYLVLTNRNSMGVFQMFLMGLLFFFIAAGSSIFGVLNSRYSILLGEISYSIYLLHGFVLYLFFGFFVNPESYTIFQYSLFMPVVALIVVFLSVFSFKYIESPFVSLGHNGYFSRFLVGK</sequence>
<dbReference type="EMBL" id="JBBKTX010000003">
    <property type="protein sequence ID" value="MFK4751340.1"/>
    <property type="molecule type" value="Genomic_DNA"/>
</dbReference>
<evidence type="ECO:0000259" key="2">
    <source>
        <dbReference type="Pfam" id="PF01757"/>
    </source>
</evidence>
<proteinExistence type="predicted"/>
<dbReference type="Proteomes" id="UP001620597">
    <property type="component" value="Unassembled WGS sequence"/>
</dbReference>
<feature type="transmembrane region" description="Helical" evidence="1">
    <location>
        <begin position="339"/>
        <end position="361"/>
    </location>
</feature>
<dbReference type="EC" id="2.3.-.-" evidence="3"/>
<keyword evidence="3" id="KW-0808">Transferase</keyword>
<dbReference type="GO" id="GO:0016746">
    <property type="term" value="F:acyltransferase activity"/>
    <property type="evidence" value="ECO:0007669"/>
    <property type="project" value="UniProtKB-KW"/>
</dbReference>
<keyword evidence="1" id="KW-0472">Membrane</keyword>
<dbReference type="PANTHER" id="PTHR23028:SF53">
    <property type="entry name" value="ACYL_TRANSF_3 DOMAIN-CONTAINING PROTEIN"/>
    <property type="match status" value="1"/>
</dbReference>
<keyword evidence="1" id="KW-1133">Transmembrane helix</keyword>
<feature type="transmembrane region" description="Helical" evidence="1">
    <location>
        <begin position="6"/>
        <end position="29"/>
    </location>
</feature>
<keyword evidence="1" id="KW-0812">Transmembrane</keyword>
<gene>
    <name evidence="3" type="ORF">WG929_02855</name>
</gene>
<feature type="transmembrane region" description="Helical" evidence="1">
    <location>
        <begin position="119"/>
        <end position="139"/>
    </location>
</feature>
<evidence type="ECO:0000256" key="1">
    <source>
        <dbReference type="SAM" id="Phobius"/>
    </source>
</evidence>
<keyword evidence="4" id="KW-1185">Reference proteome</keyword>
<feature type="transmembrane region" description="Helical" evidence="1">
    <location>
        <begin position="151"/>
        <end position="172"/>
    </location>
</feature>
<evidence type="ECO:0000313" key="4">
    <source>
        <dbReference type="Proteomes" id="UP001620597"/>
    </source>
</evidence>
<feature type="transmembrane region" description="Helical" evidence="1">
    <location>
        <begin position="282"/>
        <end position="302"/>
    </location>
</feature>
<evidence type="ECO:0000313" key="3">
    <source>
        <dbReference type="EMBL" id="MFK4751340.1"/>
    </source>
</evidence>